<dbReference type="Proteomes" id="UP000007392">
    <property type="component" value="Chromosome"/>
</dbReference>
<proteinExistence type="predicted"/>
<protein>
    <submittedName>
        <fullName evidence="1">Uncharacterized protein</fullName>
    </submittedName>
</protein>
<organism evidence="1 2">
    <name type="scientific">Paenibacillus mucilaginosus K02</name>
    <dbReference type="NCBI Taxonomy" id="997761"/>
    <lineage>
        <taxon>Bacteria</taxon>
        <taxon>Bacillati</taxon>
        <taxon>Bacillota</taxon>
        <taxon>Bacilli</taxon>
        <taxon>Bacillales</taxon>
        <taxon>Paenibacillaceae</taxon>
        <taxon>Paenibacillus</taxon>
    </lineage>
</organism>
<accession>R9UMS7</accession>
<dbReference type="KEGG" id="pmw:B2K_38315"/>
<dbReference type="AlphaFoldDB" id="R9UMS7"/>
<dbReference type="EMBL" id="CP003422">
    <property type="protein sequence ID" value="AGN70548.1"/>
    <property type="molecule type" value="Genomic_DNA"/>
</dbReference>
<evidence type="ECO:0000313" key="1">
    <source>
        <dbReference type="EMBL" id="AGN70548.1"/>
    </source>
</evidence>
<evidence type="ECO:0000313" key="2">
    <source>
        <dbReference type="Proteomes" id="UP000007392"/>
    </source>
</evidence>
<sequence>MGMGRSIFMHLVLDLSTLDGKLYFIKMVIM</sequence>
<gene>
    <name evidence="1" type="ORF">B2K_38315</name>
</gene>
<name>R9UMS7_9BACL</name>
<reference evidence="1 2" key="1">
    <citation type="submission" date="2013-06" db="EMBL/GenBank/DDBJ databases">
        <title>Complete genome sequence of Paenibacillus mucilaginosus K02.</title>
        <authorList>
            <person name="Xiao B."/>
            <person name="Sun L."/>
            <person name="Xiao L."/>
            <person name="Lian B."/>
        </authorList>
    </citation>
    <scope>NUCLEOTIDE SEQUENCE [LARGE SCALE GENOMIC DNA]</scope>
    <source>
        <strain evidence="1 2">K02</strain>
    </source>
</reference>
<dbReference type="HOGENOM" id="CLU_3404625_0_0_9"/>